<protein>
    <submittedName>
        <fullName evidence="1">Uncharacterized protein</fullName>
    </submittedName>
</protein>
<accession>A0ACD5X3I7</accession>
<evidence type="ECO:0000313" key="2">
    <source>
        <dbReference type="Proteomes" id="UP001732700"/>
    </source>
</evidence>
<dbReference type="Proteomes" id="UP001732700">
    <property type="component" value="Chromosome 4D"/>
</dbReference>
<reference evidence="1" key="1">
    <citation type="submission" date="2021-05" db="EMBL/GenBank/DDBJ databases">
        <authorList>
            <person name="Scholz U."/>
            <person name="Mascher M."/>
            <person name="Fiebig A."/>
        </authorList>
    </citation>
    <scope>NUCLEOTIDE SEQUENCE [LARGE SCALE GENOMIC DNA]</scope>
</reference>
<evidence type="ECO:0000313" key="1">
    <source>
        <dbReference type="EnsemblPlants" id="AVESA.00010b.r2.4DG0734570.1.CDS"/>
    </source>
</evidence>
<keyword evidence="2" id="KW-1185">Reference proteome</keyword>
<organism evidence="1 2">
    <name type="scientific">Avena sativa</name>
    <name type="common">Oat</name>
    <dbReference type="NCBI Taxonomy" id="4498"/>
    <lineage>
        <taxon>Eukaryota</taxon>
        <taxon>Viridiplantae</taxon>
        <taxon>Streptophyta</taxon>
        <taxon>Embryophyta</taxon>
        <taxon>Tracheophyta</taxon>
        <taxon>Spermatophyta</taxon>
        <taxon>Magnoliopsida</taxon>
        <taxon>Liliopsida</taxon>
        <taxon>Poales</taxon>
        <taxon>Poaceae</taxon>
        <taxon>BOP clade</taxon>
        <taxon>Pooideae</taxon>
        <taxon>Poodae</taxon>
        <taxon>Poeae</taxon>
        <taxon>Poeae Chloroplast Group 1 (Aveneae type)</taxon>
        <taxon>Aveninae</taxon>
        <taxon>Avena</taxon>
    </lineage>
</organism>
<name>A0ACD5X3I7_AVESA</name>
<reference evidence="1" key="2">
    <citation type="submission" date="2025-09" db="UniProtKB">
        <authorList>
            <consortium name="EnsemblPlants"/>
        </authorList>
    </citation>
    <scope>IDENTIFICATION</scope>
</reference>
<proteinExistence type="predicted"/>
<sequence length="170" mass="18531">MFNLNLFCTDMAAISMIEDTEKKGLITPGKTTLIEPTSGNMSIGLAFMAALKGYELVLTMPSYTSLERRVVMKAFAAQLALTDPAKGMGGTVTKATQLYEDHPSAFMLQQFENPANVKVHYETTGPEIWEDTLGQVDIFVMEIGSGGTVTGVGKYLKEKNPNAKILLKRS</sequence>
<dbReference type="EnsemblPlants" id="AVESA.00010b.r2.4DG0734570.1">
    <property type="protein sequence ID" value="AVESA.00010b.r2.4DG0734570.1.CDS"/>
    <property type="gene ID" value="AVESA.00010b.r2.4DG0734570"/>
</dbReference>